<evidence type="ECO:0000256" key="4">
    <source>
        <dbReference type="ARBA" id="ARBA00023186"/>
    </source>
</evidence>
<dbReference type="InterPro" id="IPR020568">
    <property type="entry name" value="Ribosomal_Su5_D2-typ_SF"/>
</dbReference>
<dbReference type="PANTHER" id="PTHR11528">
    <property type="entry name" value="HEAT SHOCK PROTEIN 90 FAMILY MEMBER"/>
    <property type="match status" value="1"/>
</dbReference>
<evidence type="ECO:0000256" key="5">
    <source>
        <dbReference type="HAMAP-Rule" id="MF_00505"/>
    </source>
</evidence>
<reference evidence="7 8" key="1">
    <citation type="journal article" date="2021" name="Int. J. Syst. Evol. Microbiol.">
        <title>Steroidobacter gossypii sp. nov., isolated from soil of cotton cropping field.</title>
        <authorList>
            <person name="Huang R."/>
            <person name="Yang S."/>
            <person name="Zhen C."/>
            <person name="Liu W."/>
        </authorList>
    </citation>
    <scope>NUCLEOTIDE SEQUENCE [LARGE SCALE GENOMIC DNA]</scope>
    <source>
        <strain evidence="7 8">S1-65</strain>
    </source>
</reference>
<accession>A0ABS1X317</accession>
<dbReference type="InterPro" id="IPR036890">
    <property type="entry name" value="HATPase_C_sf"/>
</dbReference>
<dbReference type="InterPro" id="IPR037196">
    <property type="entry name" value="HSP90_C"/>
</dbReference>
<keyword evidence="5" id="KW-0346">Stress response</keyword>
<dbReference type="PROSITE" id="PS00298">
    <property type="entry name" value="HSP90"/>
    <property type="match status" value="1"/>
</dbReference>
<feature type="domain" description="Histidine kinase/HSP90-like ATPase" evidence="6">
    <location>
        <begin position="34"/>
        <end position="191"/>
    </location>
</feature>
<evidence type="ECO:0000256" key="3">
    <source>
        <dbReference type="ARBA" id="ARBA00022840"/>
    </source>
</evidence>
<dbReference type="InterPro" id="IPR003594">
    <property type="entry name" value="HATPase_dom"/>
</dbReference>
<evidence type="ECO:0000256" key="2">
    <source>
        <dbReference type="ARBA" id="ARBA00022741"/>
    </source>
</evidence>
<keyword evidence="3 5" id="KW-0067">ATP-binding</keyword>
<dbReference type="HAMAP" id="MF_00505">
    <property type="entry name" value="HSP90"/>
    <property type="match status" value="1"/>
</dbReference>
<protein>
    <recommendedName>
        <fullName evidence="5">Chaperone protein HtpG</fullName>
    </recommendedName>
    <alternativeName>
        <fullName evidence="5">Heat shock protein HtpG</fullName>
    </alternativeName>
    <alternativeName>
        <fullName evidence="5">High temperature protein G</fullName>
    </alternativeName>
</protein>
<dbReference type="RefSeq" id="WP_203169715.1">
    <property type="nucleotide sequence ID" value="NZ_JAEVLS010000005.1"/>
</dbReference>
<comment type="function">
    <text evidence="5">Molecular chaperone. Has ATPase activity.</text>
</comment>
<dbReference type="PIRSF" id="PIRSF002583">
    <property type="entry name" value="Hsp90"/>
    <property type="match status" value="1"/>
</dbReference>
<keyword evidence="8" id="KW-1185">Reference proteome</keyword>
<dbReference type="InterPro" id="IPR020575">
    <property type="entry name" value="Hsp90_N"/>
</dbReference>
<evidence type="ECO:0000313" key="7">
    <source>
        <dbReference type="EMBL" id="MBM0107615.1"/>
    </source>
</evidence>
<name>A0ABS1X317_9GAMM</name>
<evidence type="ECO:0000259" key="6">
    <source>
        <dbReference type="SMART" id="SM00387"/>
    </source>
</evidence>
<keyword evidence="5" id="KW-0963">Cytoplasm</keyword>
<dbReference type="Pfam" id="PF00183">
    <property type="entry name" value="HSP90"/>
    <property type="match status" value="1"/>
</dbReference>
<dbReference type="Gene3D" id="3.30.230.80">
    <property type="match status" value="1"/>
</dbReference>
<dbReference type="NCBIfam" id="NF003555">
    <property type="entry name" value="PRK05218.1"/>
    <property type="match status" value="1"/>
</dbReference>
<evidence type="ECO:0000313" key="8">
    <source>
        <dbReference type="Proteomes" id="UP000661077"/>
    </source>
</evidence>
<dbReference type="Gene3D" id="3.30.565.10">
    <property type="entry name" value="Histidine kinase-like ATPase, C-terminal domain"/>
    <property type="match status" value="1"/>
</dbReference>
<dbReference type="SUPFAM" id="SSF54211">
    <property type="entry name" value="Ribosomal protein S5 domain 2-like"/>
    <property type="match status" value="1"/>
</dbReference>
<dbReference type="Gene3D" id="1.20.120.790">
    <property type="entry name" value="Heat shock protein 90, C-terminal domain"/>
    <property type="match status" value="1"/>
</dbReference>
<comment type="similarity">
    <text evidence="1 5">Belongs to the heat shock protein 90 family.</text>
</comment>
<comment type="subcellular location">
    <subcellularLocation>
        <location evidence="5">Cytoplasm</location>
    </subcellularLocation>
</comment>
<dbReference type="PRINTS" id="PR00775">
    <property type="entry name" value="HEATSHOCK90"/>
</dbReference>
<keyword evidence="2 5" id="KW-0547">Nucleotide-binding</keyword>
<feature type="region of interest" description="A; substrate-binding" evidence="5">
    <location>
        <begin position="1"/>
        <end position="362"/>
    </location>
</feature>
<sequence length="653" mass="73934">MNETGTHETQAQTLGFQAEVKQLLKLMIHSLYSHKEIFLRELISNASDALDKLRFEALARPELLEGGGELAITIDADSKAHTVTIFDNGIGMSRQEAIEHLGTIAKSGTADFLSRLTGDQKKDAQLIGQFGVGFYSSFIVAEKVEVFSRRAGLEPSAGVHWVSAGDGEFTVSDVELPERGTRIVLHLKEGDHEFADQYRIRSLVRKYSDHIAFPVRMPKPAPYKAEEEEKKDDSVVAEVGKEEEKQQPEFETVNHAQALWARPRTELKDEEYKEFYRHVTHDFTDPLAWSHGKVEGKKEYTSLLYIPSRAPYDLWHREGARGLKLYVRRVFIMDDAEQFLPLYLRFVKGVVDSADLPLNISREMLQQDPAIETMKTGLARRVLDMLAKMAKDEPEKYATFWKEFGTVMKEGPAEDHANRERIAKLLRFSSTLADKPEQDVSLEDYVGRMKEGQKEIYYVIADSFSAAKSSPQLEVLRKKGIEVLLLSDRVDEWLVDHLREFDGKQLKNVARGELDFSAIQSEEEKKAQEELSQSHKDLVERIKKALAEQVSDVRVTARLADSPACLVLGQYDMGAQMRRIMEAAGQKAPVSKPTLEVNPSHPLLQRIEKTADEPEFNDLSMLLFEQATLADGGQLPEPSAFVQRLNRLLMKTA</sequence>
<keyword evidence="4 5" id="KW-0143">Chaperone</keyword>
<dbReference type="Proteomes" id="UP000661077">
    <property type="component" value="Unassembled WGS sequence"/>
</dbReference>
<organism evidence="7 8">
    <name type="scientific">Steroidobacter gossypii</name>
    <dbReference type="NCBI Taxonomy" id="2805490"/>
    <lineage>
        <taxon>Bacteria</taxon>
        <taxon>Pseudomonadati</taxon>
        <taxon>Pseudomonadota</taxon>
        <taxon>Gammaproteobacteria</taxon>
        <taxon>Steroidobacterales</taxon>
        <taxon>Steroidobacteraceae</taxon>
        <taxon>Steroidobacter</taxon>
    </lineage>
</organism>
<gene>
    <name evidence="5 7" type="primary">htpG</name>
    <name evidence="7" type="ORF">JM946_22970</name>
</gene>
<evidence type="ECO:0000256" key="1">
    <source>
        <dbReference type="ARBA" id="ARBA00008239"/>
    </source>
</evidence>
<dbReference type="EMBL" id="JAEVLS010000005">
    <property type="protein sequence ID" value="MBM0107615.1"/>
    <property type="molecule type" value="Genomic_DNA"/>
</dbReference>
<comment type="caution">
    <text evidence="7">The sequence shown here is derived from an EMBL/GenBank/DDBJ whole genome shotgun (WGS) entry which is preliminary data.</text>
</comment>
<dbReference type="Gene3D" id="3.40.50.11260">
    <property type="match status" value="1"/>
</dbReference>
<dbReference type="InterPro" id="IPR001404">
    <property type="entry name" value="Hsp90_fam"/>
</dbReference>
<comment type="subunit">
    <text evidence="5">Homodimer.</text>
</comment>
<dbReference type="InterPro" id="IPR019805">
    <property type="entry name" value="Heat_shock_protein_90_CS"/>
</dbReference>
<comment type="caution">
    <text evidence="5">Lacks conserved residue(s) required for the propagation of feature annotation.</text>
</comment>
<dbReference type="CDD" id="cd16927">
    <property type="entry name" value="HATPase_Hsp90-like"/>
    <property type="match status" value="1"/>
</dbReference>
<dbReference type="SUPFAM" id="SSF110942">
    <property type="entry name" value="HSP90 C-terminal domain"/>
    <property type="match status" value="1"/>
</dbReference>
<dbReference type="SUPFAM" id="SSF55874">
    <property type="entry name" value="ATPase domain of HSP90 chaperone/DNA topoisomerase II/histidine kinase"/>
    <property type="match status" value="1"/>
</dbReference>
<dbReference type="SMART" id="SM00387">
    <property type="entry name" value="HATPase_c"/>
    <property type="match status" value="1"/>
</dbReference>
<feature type="region of interest" description="C" evidence="5">
    <location>
        <begin position="580"/>
        <end position="653"/>
    </location>
</feature>
<proteinExistence type="inferred from homology"/>
<dbReference type="Pfam" id="PF13589">
    <property type="entry name" value="HATPase_c_3"/>
    <property type="match status" value="1"/>
</dbReference>